<feature type="compositionally biased region" description="Basic and acidic residues" evidence="7">
    <location>
        <begin position="93"/>
        <end position="108"/>
    </location>
</feature>
<dbReference type="Pfam" id="PF09324">
    <property type="entry name" value="Sec7-like_HDS"/>
    <property type="match status" value="1"/>
</dbReference>
<feature type="region of interest" description="Disordered" evidence="7">
    <location>
        <begin position="141"/>
        <end position="191"/>
    </location>
</feature>
<evidence type="ECO:0000313" key="10">
    <source>
        <dbReference type="Proteomes" id="UP000054399"/>
    </source>
</evidence>
<dbReference type="Gene3D" id="1.10.220.20">
    <property type="match status" value="1"/>
</dbReference>
<evidence type="ECO:0000256" key="3">
    <source>
        <dbReference type="ARBA" id="ARBA00022448"/>
    </source>
</evidence>
<feature type="region of interest" description="Disordered" evidence="7">
    <location>
        <begin position="790"/>
        <end position="822"/>
    </location>
</feature>
<dbReference type="SMART" id="SM00222">
    <property type="entry name" value="Sec7"/>
    <property type="match status" value="1"/>
</dbReference>
<dbReference type="Pfam" id="PF01369">
    <property type="entry name" value="Sec7"/>
    <property type="match status" value="1"/>
</dbReference>
<protein>
    <recommendedName>
        <fullName evidence="8">SEC7 domain-containing protein</fullName>
    </recommendedName>
</protein>
<proteinExistence type="predicted"/>
<dbReference type="SUPFAM" id="SSF48425">
    <property type="entry name" value="Sec7 domain"/>
    <property type="match status" value="1"/>
</dbReference>
<feature type="region of interest" description="Disordered" evidence="7">
    <location>
        <begin position="385"/>
        <end position="421"/>
    </location>
</feature>
<dbReference type="InterPro" id="IPR032691">
    <property type="entry name" value="Mon2/Sec7/BIG1-like_HUS"/>
</dbReference>
<dbReference type="InterPro" id="IPR015403">
    <property type="entry name" value="Mon2/Sec7/BIG1-like_HDS"/>
</dbReference>
<dbReference type="InterPro" id="IPR035999">
    <property type="entry name" value="Sec7_dom_sf"/>
</dbReference>
<organism evidence="9 10">
    <name type="scientific">Cryptococcus tetragattii IND107</name>
    <dbReference type="NCBI Taxonomy" id="1296105"/>
    <lineage>
        <taxon>Eukaryota</taxon>
        <taxon>Fungi</taxon>
        <taxon>Dikarya</taxon>
        <taxon>Basidiomycota</taxon>
        <taxon>Agaricomycotina</taxon>
        <taxon>Tremellomycetes</taxon>
        <taxon>Tremellales</taxon>
        <taxon>Cryptococcaceae</taxon>
        <taxon>Cryptococcus</taxon>
        <taxon>Cryptococcus gattii species complex</taxon>
    </lineage>
</organism>
<feature type="compositionally biased region" description="Low complexity" evidence="7">
    <location>
        <begin position="173"/>
        <end position="182"/>
    </location>
</feature>
<keyword evidence="5" id="KW-0653">Protein transport</keyword>
<dbReference type="InterPro" id="IPR011989">
    <property type="entry name" value="ARM-like"/>
</dbReference>
<dbReference type="Gene3D" id="1.25.10.10">
    <property type="entry name" value="Leucine-rich Repeat Variant"/>
    <property type="match status" value="1"/>
</dbReference>
<dbReference type="RefSeq" id="XP_066616905.1">
    <property type="nucleotide sequence ID" value="XM_066755004.1"/>
</dbReference>
<sequence length="1957" mass="217062">MGHQPDTEGSVDAIQQDSSPKPNSDPAIEAPPDNPQPKPTESEPVGLGIQNGSPIKELPPYPETDDFHSSEVVHEAPLNPEDIAVSPPPPPPKPERAIPTRTDSKETLEDVELSRGNTPAVTSGGDKVFKGSVNVSRTSLPSIVAPSLPPTPSQQKVYGRPSSAVQEHRSRRSSTATTLSLSNFGPNSPGPQLSTVLITPPLQLLANSKEAKKSPSFHAAAQRALDLCQNNEGTNAAYLHPREIFEPLRLAISNPQTTSVPILVTSLDLLSKLISHSFFAEPHGPPPGLPPLPDLITHTITLSYSESSPPQVALQVVKALMAIVLSTDQGMLVHQSSLLKAVRTVYNVFLLSNDAANQVVAQGGLTQMVHHVFGRVIRPDMKIAAPESGRGSVSENEARRRSEVMQENTTAGSLPSTPAPERYDGANGKMTLESFAAANPNDSIPVDQAAITDSVNHKSVAEADIEVEAPRLPQHTVSIPVPANVADPNGDPNGASSSQQAGQGMDEEGGSFDAMGRPIPTEQLFVKDAFLVFRALCKLTMKPLVTDSEKDLRSHAMRSKLLSLHLVLTILRSHSDIFVNPLVCIPSNSTLEMTPFLQATKQYLALSLSRNALSPVNQVFELSVEIFWCMLKDTRAQLKKEIEVLLNEIFIPILEMRHSTIRQKSVILGVFIRLCHDPQALVEIYINYDCDRSSLENIYERLMNIVSKIGQTHFAPPSKEELAQGGSSKQTGGSSGPAIPPSLSTSALGEGVGHNAPHYAGMPPEVKLRRQSLECLVAALNSLVAWSTSNSGTKAGSLEDNQSTTDAVGRHHASGSVSGSNAELAAPTPVWPADLSLKSSVSGMASGMNTPDLGEDDVGKFESAKQRKTNLLEGIKKFNFKPKRGIAYLLEQGFIRSNSPIDIARFLLTNEGLNKAMIGEYLGEGDDENIATMHAFVDMLDFSGMQFTDALRMYLQSFRLPGEAQKIDRFMLKFAERYMHCNPSSLFANADTAYILAFSVIMLNTDAHNKNLKQKRMTKHEFVKNNRGINDGKDLPEELLAEIYDEITTNEIKMKDEVEIPQPATSGGLASVGRDLQREAYVAQSENMASKTESLLKAMVRQQRRGVVRPTDHYHTASRLEHVRFMFEVAWMPFLAGISAPLQETDDMDVVNLCLEGLRSAIRIVCLFDMELERNAFVTTLAKFTYLSNVAEMKPKNMEAIKSLLDVAVTDGNYLKASWKDVLVCVSQLERMQLISSGMDVPDLNRTVATSTDKRKSSSSKKKVPTEEVAEESRSSQVTVAADMVFSTSKNLSGSAIVDFVKALSEVSWEEIQSSGSSARPRMFSLQKLVEISYYNMGRIRLEWSNIWLILGEHFNQVCCHNNPNISFFALDALRQLAMNFLEKEELSHFRFQKDFLRPFEYTIVHNKNSDAREMVLQCLQHMLQSRVQNLRSGWRTMFGVFSAASKVVTERVCNYAFELVTLVYRDYFSLVVKYGSFSDLTVCITDFCKVSKFQKISLQAIEMVRGLVPTMLQCPECLLPQLGDEGKVQQGDNPMVKYWLPVLHAFYEIIMTGEDLEVRRLALDCLFDTLKTHGSGFSVDFWNIVCEQVLFPIFSVLRAKSDIRFKSPEDLSVWLSTTLISALRDLVDLYTVYFEVMQRYLDGLLDILVACICQENDTLARIGTSCFEQLLEQNVRKLSPEKWMLIVSAFVQLFKTTTAYQLFDPVMCSEIEPTGNMDENDAPFQKFVAPAPLEPATVKPPSLPATISYGEQRRIFKQVIVKCVLQLLLIETTHELLQNGEVYNTIPAEHLLRLLEVLDDSWSFARKFNADKELRMQLWKVGFMKQLPNLLKQESSAAATLVNVLLKMYNDPREAHRATRKSVVERLVPLAKEIIGDFNLLDLESQPRNVAAWTPVIGDILNGCCILEIESFEQHITTFYPLVTDILVKDVSLDIRIAARNYLRRVGEVRGLIEKQ</sequence>
<dbReference type="SUPFAM" id="SSF48371">
    <property type="entry name" value="ARM repeat"/>
    <property type="match status" value="1"/>
</dbReference>
<dbReference type="Pfam" id="PF20252">
    <property type="entry name" value="BIG2_C"/>
    <property type="match status" value="1"/>
</dbReference>
<keyword evidence="6" id="KW-0472">Membrane</keyword>
<dbReference type="InterPro" id="IPR023394">
    <property type="entry name" value="Sec7_C_sf"/>
</dbReference>
<dbReference type="InterPro" id="IPR000904">
    <property type="entry name" value="Sec7_dom"/>
</dbReference>
<dbReference type="CDD" id="cd00171">
    <property type="entry name" value="Sec7"/>
    <property type="match status" value="1"/>
</dbReference>
<feature type="domain" description="SEC7" evidence="8">
    <location>
        <begin position="860"/>
        <end position="1050"/>
    </location>
</feature>
<evidence type="ECO:0000256" key="2">
    <source>
        <dbReference type="ARBA" id="ARBA00004496"/>
    </source>
</evidence>
<comment type="caution">
    <text evidence="9">The sequence shown here is derived from an EMBL/GenBank/DDBJ whole genome shotgun (WGS) entry which is preliminary data.</text>
</comment>
<name>A0ABR3C4S6_9TREE</name>
<reference evidence="9 10" key="2">
    <citation type="submission" date="2024-01" db="EMBL/GenBank/DDBJ databases">
        <title>Comparative genomics of Cryptococcus and Kwoniella reveals pathogenesis evolution and contrasting modes of karyotype evolution via chromosome fusion or intercentromeric recombination.</title>
        <authorList>
            <person name="Coelho M.A."/>
            <person name="David-Palma M."/>
            <person name="Shea T."/>
            <person name="Bowers K."/>
            <person name="Mcginley-Smith S."/>
            <person name="Mohammad A.W."/>
            <person name="Gnirke A."/>
            <person name="Yurkov A.M."/>
            <person name="Nowrousian M."/>
            <person name="Sun S."/>
            <person name="Cuomo C.A."/>
            <person name="Heitman J."/>
        </authorList>
    </citation>
    <scope>NUCLEOTIDE SEQUENCE [LARGE SCALE GENOMIC DNA]</scope>
    <source>
        <strain evidence="9 10">IND107</strain>
    </source>
</reference>
<evidence type="ECO:0000313" key="9">
    <source>
        <dbReference type="EMBL" id="KAL0255628.1"/>
    </source>
</evidence>
<feature type="region of interest" description="Disordered" evidence="7">
    <location>
        <begin position="1"/>
        <end position="125"/>
    </location>
</feature>
<keyword evidence="10" id="KW-1185">Reference proteome</keyword>
<gene>
    <name evidence="9" type="ORF">I308_100433</name>
</gene>
<feature type="compositionally biased region" description="Polar residues" evidence="7">
    <location>
        <begin position="790"/>
        <end position="806"/>
    </location>
</feature>
<evidence type="ECO:0000256" key="4">
    <source>
        <dbReference type="ARBA" id="ARBA00022490"/>
    </source>
</evidence>
<dbReference type="InterPro" id="IPR032629">
    <property type="entry name" value="DCB_dom"/>
</dbReference>
<dbReference type="InterPro" id="IPR016024">
    <property type="entry name" value="ARM-type_fold"/>
</dbReference>
<dbReference type="Gene3D" id="1.10.1000.11">
    <property type="entry name" value="Arf Nucleotide-binding Site Opener,domain 2"/>
    <property type="match status" value="1"/>
</dbReference>
<feature type="region of interest" description="Disordered" evidence="7">
    <location>
        <begin position="480"/>
        <end position="516"/>
    </location>
</feature>
<evidence type="ECO:0000256" key="5">
    <source>
        <dbReference type="ARBA" id="ARBA00022927"/>
    </source>
</evidence>
<dbReference type="Pfam" id="PF12783">
    <property type="entry name" value="Sec7-like_HUS"/>
    <property type="match status" value="1"/>
</dbReference>
<dbReference type="Proteomes" id="UP000054399">
    <property type="component" value="Unassembled WGS sequence"/>
</dbReference>
<dbReference type="PROSITE" id="PS50190">
    <property type="entry name" value="SEC7"/>
    <property type="match status" value="1"/>
</dbReference>
<evidence type="ECO:0000259" key="8">
    <source>
        <dbReference type="PROSITE" id="PS50190"/>
    </source>
</evidence>
<evidence type="ECO:0000256" key="7">
    <source>
        <dbReference type="SAM" id="MobiDB-lite"/>
    </source>
</evidence>
<feature type="region of interest" description="Disordered" evidence="7">
    <location>
        <begin position="1246"/>
        <end position="1272"/>
    </location>
</feature>
<accession>A0ABR3C4S6</accession>
<feature type="compositionally biased region" description="Basic and acidic residues" evidence="7">
    <location>
        <begin position="65"/>
        <end position="74"/>
    </location>
</feature>
<evidence type="ECO:0000256" key="6">
    <source>
        <dbReference type="ARBA" id="ARBA00023136"/>
    </source>
</evidence>
<dbReference type="EMBL" id="ATAM02000001">
    <property type="protein sequence ID" value="KAL0255628.1"/>
    <property type="molecule type" value="Genomic_DNA"/>
</dbReference>
<feature type="compositionally biased region" description="Polar residues" evidence="7">
    <location>
        <begin position="405"/>
        <end position="416"/>
    </location>
</feature>
<comment type="subcellular location">
    <subcellularLocation>
        <location evidence="2">Cytoplasm</location>
    </subcellularLocation>
    <subcellularLocation>
        <location evidence="1">Membrane</location>
    </subcellularLocation>
</comment>
<keyword evidence="4" id="KW-0963">Cytoplasm</keyword>
<dbReference type="PANTHER" id="PTHR10663:SF375">
    <property type="entry name" value="LD29171P"/>
    <property type="match status" value="1"/>
</dbReference>
<feature type="region of interest" description="Disordered" evidence="7">
    <location>
        <begin position="717"/>
        <end position="758"/>
    </location>
</feature>
<dbReference type="Pfam" id="PF16213">
    <property type="entry name" value="DCB"/>
    <property type="match status" value="1"/>
</dbReference>
<dbReference type="PANTHER" id="PTHR10663">
    <property type="entry name" value="GUANYL-NUCLEOTIDE EXCHANGE FACTOR"/>
    <property type="match status" value="1"/>
</dbReference>
<keyword evidence="3" id="KW-0813">Transport</keyword>
<dbReference type="InterPro" id="IPR046455">
    <property type="entry name" value="Sec7/BIG1-like_C"/>
</dbReference>
<feature type="compositionally biased region" description="Polar residues" evidence="7">
    <location>
        <begin position="13"/>
        <end position="22"/>
    </location>
</feature>
<reference evidence="10" key="1">
    <citation type="submission" date="2015-01" db="EMBL/GenBank/DDBJ databases">
        <title>The Genome Sequence of Cryptococcus gattii MMRL2647.</title>
        <authorList>
            <consortium name="The Broad Institute Genomics Platform"/>
            <person name="Cuomo C."/>
            <person name="Litvintseva A."/>
            <person name="Chen Y."/>
            <person name="Heitman J."/>
            <person name="Sun S."/>
            <person name="Springer D."/>
            <person name="Dromer F."/>
            <person name="Young S."/>
            <person name="Zeng Q."/>
            <person name="Gargeya S."/>
            <person name="Abouelleil A."/>
            <person name="Alvarado L."/>
            <person name="Chapman S.B."/>
            <person name="Gainer-Dewar J."/>
            <person name="Goldberg J."/>
            <person name="Griggs A."/>
            <person name="Gujja S."/>
            <person name="Hansen M."/>
            <person name="Howarth C."/>
            <person name="Imamovic A."/>
            <person name="Larimer J."/>
            <person name="Murphy C."/>
            <person name="Naylor J."/>
            <person name="Pearson M."/>
            <person name="Priest M."/>
            <person name="Roberts A."/>
            <person name="Saif S."/>
            <person name="Shea T."/>
            <person name="Sykes S."/>
            <person name="Wortman J."/>
            <person name="Nusbaum C."/>
            <person name="Birren B."/>
        </authorList>
    </citation>
    <scope>NUCLEOTIDE SEQUENCE [LARGE SCALE GENOMIC DNA]</scope>
    <source>
        <strain evidence="10">IND107</strain>
    </source>
</reference>
<dbReference type="GeneID" id="91987291"/>
<evidence type="ECO:0000256" key="1">
    <source>
        <dbReference type="ARBA" id="ARBA00004370"/>
    </source>
</evidence>